<comment type="similarity">
    <text evidence="2">Belongs to the SsgA family.</text>
</comment>
<name>A0ABW5WGR8_9PSEU</name>
<accession>A0ABW5WGR8</accession>
<protein>
    <submittedName>
        <fullName evidence="7">SsgA family sporulation/cell division regulator</fullName>
    </submittedName>
</protein>
<keyword evidence="3" id="KW-0132">Cell division</keyword>
<evidence type="ECO:0000256" key="4">
    <source>
        <dbReference type="ARBA" id="ARBA00022969"/>
    </source>
</evidence>
<evidence type="ECO:0000256" key="6">
    <source>
        <dbReference type="ARBA" id="ARBA00023306"/>
    </source>
</evidence>
<evidence type="ECO:0000256" key="3">
    <source>
        <dbReference type="ARBA" id="ARBA00022618"/>
    </source>
</evidence>
<dbReference type="RefSeq" id="WP_377394841.1">
    <property type="nucleotide sequence ID" value="NZ_JBHSAN010000054.1"/>
</dbReference>
<evidence type="ECO:0000256" key="1">
    <source>
        <dbReference type="ARBA" id="ARBA00004431"/>
    </source>
</evidence>
<keyword evidence="5" id="KW-0717">Septation</keyword>
<dbReference type="Gene3D" id="2.30.31.20">
    <property type="entry name" value="Sporulation-specific cell division protein SsgB"/>
    <property type="match status" value="1"/>
</dbReference>
<evidence type="ECO:0000256" key="5">
    <source>
        <dbReference type="ARBA" id="ARBA00023210"/>
    </source>
</evidence>
<sequence length="136" mass="15050">MRYDVVHQSQFVYLNGCSTPVLSRLSYRANDPFTVSLAFRIDGDEWVEWDFARELLLTGLTEPSGIGDVRVRPDLATDDDYLVLELESPDGYAVVEIDVGDVERFADAATAMVPPGTESDHLDLDALIADLTTARP</sequence>
<reference evidence="8" key="1">
    <citation type="journal article" date="2019" name="Int. J. Syst. Evol. Microbiol.">
        <title>The Global Catalogue of Microorganisms (GCM) 10K type strain sequencing project: providing services to taxonomists for standard genome sequencing and annotation.</title>
        <authorList>
            <consortium name="The Broad Institute Genomics Platform"/>
            <consortium name="The Broad Institute Genome Sequencing Center for Infectious Disease"/>
            <person name="Wu L."/>
            <person name="Ma J."/>
        </authorList>
    </citation>
    <scope>NUCLEOTIDE SEQUENCE [LARGE SCALE GENOMIC DNA]</scope>
    <source>
        <strain evidence="8">IBRC-M 10906</strain>
    </source>
</reference>
<comment type="caution">
    <text evidence="7">The sequence shown here is derived from an EMBL/GenBank/DDBJ whole genome shotgun (WGS) entry which is preliminary data.</text>
</comment>
<proteinExistence type="inferred from homology"/>
<evidence type="ECO:0000313" key="7">
    <source>
        <dbReference type="EMBL" id="MFD2803158.1"/>
    </source>
</evidence>
<dbReference type="InterPro" id="IPR038658">
    <property type="entry name" value="SsgB_sf"/>
</dbReference>
<comment type="subcellular location">
    <subcellularLocation>
        <location evidence="1">Cell septum</location>
    </subcellularLocation>
</comment>
<dbReference type="Pfam" id="PF04686">
    <property type="entry name" value="SsgA"/>
    <property type="match status" value="1"/>
</dbReference>
<evidence type="ECO:0000256" key="2">
    <source>
        <dbReference type="ARBA" id="ARBA00009323"/>
    </source>
</evidence>
<keyword evidence="6" id="KW-0131">Cell cycle</keyword>
<dbReference type="EMBL" id="JBHUOF010000049">
    <property type="protein sequence ID" value="MFD2803158.1"/>
    <property type="molecule type" value="Genomic_DNA"/>
</dbReference>
<keyword evidence="8" id="KW-1185">Reference proteome</keyword>
<dbReference type="Proteomes" id="UP001597478">
    <property type="component" value="Unassembled WGS sequence"/>
</dbReference>
<dbReference type="InterPro" id="IPR006776">
    <property type="entry name" value="SsgB"/>
</dbReference>
<keyword evidence="4" id="KW-0749">Sporulation</keyword>
<organism evidence="7 8">
    <name type="scientific">Prauserella oleivorans</name>
    <dbReference type="NCBI Taxonomy" id="1478153"/>
    <lineage>
        <taxon>Bacteria</taxon>
        <taxon>Bacillati</taxon>
        <taxon>Actinomycetota</taxon>
        <taxon>Actinomycetes</taxon>
        <taxon>Pseudonocardiales</taxon>
        <taxon>Pseudonocardiaceae</taxon>
        <taxon>Prauserella</taxon>
    </lineage>
</organism>
<evidence type="ECO:0000313" key="8">
    <source>
        <dbReference type="Proteomes" id="UP001597478"/>
    </source>
</evidence>
<gene>
    <name evidence="7" type="ORF">ACFS2C_27575</name>
</gene>